<feature type="transmembrane region" description="Helical" evidence="6">
    <location>
        <begin position="89"/>
        <end position="108"/>
    </location>
</feature>
<dbReference type="Pfam" id="PF05425">
    <property type="entry name" value="CopD"/>
    <property type="match status" value="1"/>
</dbReference>
<dbReference type="GO" id="GO:0005886">
    <property type="term" value="C:plasma membrane"/>
    <property type="evidence" value="ECO:0007669"/>
    <property type="project" value="UniProtKB-SubCell"/>
</dbReference>
<feature type="transmembrane region" description="Helical" evidence="6">
    <location>
        <begin position="115"/>
        <end position="135"/>
    </location>
</feature>
<feature type="transmembrane region" description="Helical" evidence="6">
    <location>
        <begin position="43"/>
        <end position="69"/>
    </location>
</feature>
<feature type="domain" description="Copper resistance protein D" evidence="7">
    <location>
        <begin position="176"/>
        <end position="275"/>
    </location>
</feature>
<comment type="function">
    <text evidence="6">Involved in copper resistance.</text>
</comment>
<keyword evidence="4 6" id="KW-1133">Transmembrane helix</keyword>
<reference evidence="8 9" key="1">
    <citation type="submission" date="2019-11" db="EMBL/GenBank/DDBJ databases">
        <authorList>
            <person name="Zhang X.Y."/>
        </authorList>
    </citation>
    <scope>NUCLEOTIDE SEQUENCE [LARGE SCALE GENOMIC DNA]</scope>
    <source>
        <strain evidence="8 9">C176</strain>
    </source>
</reference>
<dbReference type="PANTHER" id="PTHR34820">
    <property type="entry name" value="INNER MEMBRANE PROTEIN YEBZ"/>
    <property type="match status" value="1"/>
</dbReference>
<feature type="transmembrane region" description="Helical" evidence="6">
    <location>
        <begin position="141"/>
        <end position="164"/>
    </location>
</feature>
<dbReference type="Proteomes" id="UP000433788">
    <property type="component" value="Unassembled WGS sequence"/>
</dbReference>
<accession>A0A6N7QTC8</accession>
<sequence>MFEILEIAARAGFYLSALLAVGSVLCLRLLPQWSAAEQRTLHVTVCISSLIALGLAAAGVALEAVFLAGNHWAAAGDLELLGFVLEGPRGLSFAVLAAGLCLLFAVLVPIRGAEIVSLAGGVLVAISFGLTGHTTSAPGGLLSVLVIVHVLLLAFWIGIFIPLYRVSYRNREITAQVAHQFGRIAVWTVPALAVFGIVVLQQLTGGLVAALSTDYGRLFALKVSLFAVVLGFAAYNKRVLTPALMQGESSAMDHLRRSLRLESGVIFAILLVTATTVTLTGP</sequence>
<comment type="caution">
    <text evidence="8">The sequence shown here is derived from an EMBL/GenBank/DDBJ whole genome shotgun (WGS) entry which is preliminary data.</text>
</comment>
<keyword evidence="6" id="KW-0186">Copper</keyword>
<protein>
    <recommendedName>
        <fullName evidence="6">Copper resistance protein D</fullName>
    </recommendedName>
</protein>
<feature type="transmembrane region" description="Helical" evidence="6">
    <location>
        <begin position="12"/>
        <end position="31"/>
    </location>
</feature>
<evidence type="ECO:0000256" key="3">
    <source>
        <dbReference type="ARBA" id="ARBA00022692"/>
    </source>
</evidence>
<organism evidence="8 9">
    <name type="scientific">Spiribacter salilacus</name>
    <dbReference type="NCBI Taxonomy" id="2664894"/>
    <lineage>
        <taxon>Bacteria</taxon>
        <taxon>Pseudomonadati</taxon>
        <taxon>Pseudomonadota</taxon>
        <taxon>Gammaproteobacteria</taxon>
        <taxon>Chromatiales</taxon>
        <taxon>Ectothiorhodospiraceae</taxon>
        <taxon>Spiribacter</taxon>
    </lineage>
</organism>
<dbReference type="GO" id="GO:0046688">
    <property type="term" value="P:response to copper ion"/>
    <property type="evidence" value="ECO:0007669"/>
    <property type="project" value="UniProtKB-UniRule"/>
</dbReference>
<dbReference type="InterPro" id="IPR032694">
    <property type="entry name" value="CopC/D"/>
</dbReference>
<keyword evidence="2 6" id="KW-1003">Cell membrane</keyword>
<evidence type="ECO:0000256" key="2">
    <source>
        <dbReference type="ARBA" id="ARBA00022475"/>
    </source>
</evidence>
<evidence type="ECO:0000313" key="8">
    <source>
        <dbReference type="EMBL" id="MRH77567.1"/>
    </source>
</evidence>
<keyword evidence="9" id="KW-1185">Reference proteome</keyword>
<evidence type="ECO:0000256" key="4">
    <source>
        <dbReference type="ARBA" id="ARBA00022989"/>
    </source>
</evidence>
<evidence type="ECO:0000259" key="7">
    <source>
        <dbReference type="Pfam" id="PF05425"/>
    </source>
</evidence>
<dbReference type="AlphaFoldDB" id="A0A6N7QTC8"/>
<keyword evidence="5 6" id="KW-0472">Membrane</keyword>
<feature type="transmembrane region" description="Helical" evidence="6">
    <location>
        <begin position="184"/>
        <end position="203"/>
    </location>
</feature>
<proteinExistence type="inferred from homology"/>
<feature type="transmembrane region" description="Helical" evidence="6">
    <location>
        <begin position="259"/>
        <end position="279"/>
    </location>
</feature>
<evidence type="ECO:0000256" key="1">
    <source>
        <dbReference type="ARBA" id="ARBA00004651"/>
    </source>
</evidence>
<dbReference type="GO" id="GO:0006825">
    <property type="term" value="P:copper ion transport"/>
    <property type="evidence" value="ECO:0007669"/>
    <property type="project" value="InterPro"/>
</dbReference>
<evidence type="ECO:0000256" key="5">
    <source>
        <dbReference type="ARBA" id="ARBA00023136"/>
    </source>
</evidence>
<keyword evidence="3 6" id="KW-0812">Transmembrane</keyword>
<name>A0A6N7QTC8_9GAMM</name>
<keyword evidence="6" id="KW-0997">Cell inner membrane</keyword>
<feature type="transmembrane region" description="Helical" evidence="6">
    <location>
        <begin position="215"/>
        <end position="235"/>
    </location>
</feature>
<dbReference type="RefSeq" id="WP_153718609.1">
    <property type="nucleotide sequence ID" value="NZ_WJPP01000001.1"/>
</dbReference>
<dbReference type="EMBL" id="WJPP01000001">
    <property type="protein sequence ID" value="MRH77567.1"/>
    <property type="molecule type" value="Genomic_DNA"/>
</dbReference>
<evidence type="ECO:0000256" key="6">
    <source>
        <dbReference type="RuleBase" id="RU369037"/>
    </source>
</evidence>
<comment type="subcellular location">
    <subcellularLocation>
        <location evidence="6">Cell inner membrane</location>
        <topology evidence="6">Multi-pass membrane protein</topology>
    </subcellularLocation>
    <subcellularLocation>
        <location evidence="1">Cell membrane</location>
        <topology evidence="1">Multi-pass membrane protein</topology>
    </subcellularLocation>
</comment>
<comment type="similarity">
    <text evidence="6">Belongs to the CopD family.</text>
</comment>
<dbReference type="PANTHER" id="PTHR34820:SF4">
    <property type="entry name" value="INNER MEMBRANE PROTEIN YEBZ"/>
    <property type="match status" value="1"/>
</dbReference>
<dbReference type="InterPro" id="IPR008457">
    <property type="entry name" value="Cu-R_CopD_dom"/>
</dbReference>
<evidence type="ECO:0000313" key="9">
    <source>
        <dbReference type="Proteomes" id="UP000433788"/>
    </source>
</evidence>
<gene>
    <name evidence="8" type="ORF">GH984_02485</name>
</gene>